<feature type="transmembrane region" description="Helical" evidence="1">
    <location>
        <begin position="50"/>
        <end position="69"/>
    </location>
</feature>
<reference evidence="3" key="1">
    <citation type="journal article" date="2019" name="Int. J. Syst. Evol. Microbiol.">
        <title>The Global Catalogue of Microorganisms (GCM) 10K type strain sequencing project: providing services to taxonomists for standard genome sequencing and annotation.</title>
        <authorList>
            <consortium name="The Broad Institute Genomics Platform"/>
            <consortium name="The Broad Institute Genome Sequencing Center for Infectious Disease"/>
            <person name="Wu L."/>
            <person name="Ma J."/>
        </authorList>
    </citation>
    <scope>NUCLEOTIDE SEQUENCE [LARGE SCALE GENOMIC DNA]</scope>
    <source>
        <strain evidence="3">CCUG 56608</strain>
    </source>
</reference>
<keyword evidence="3" id="KW-1185">Reference proteome</keyword>
<evidence type="ECO:0000313" key="3">
    <source>
        <dbReference type="Proteomes" id="UP001597041"/>
    </source>
</evidence>
<dbReference type="Proteomes" id="UP001597041">
    <property type="component" value="Unassembled WGS sequence"/>
</dbReference>
<proteinExistence type="predicted"/>
<feature type="transmembrane region" description="Helical" evidence="1">
    <location>
        <begin position="90"/>
        <end position="108"/>
    </location>
</feature>
<feature type="transmembrane region" description="Helical" evidence="1">
    <location>
        <begin position="21"/>
        <end position="44"/>
    </location>
</feature>
<comment type="caution">
    <text evidence="2">The sequence shown here is derived from an EMBL/GenBank/DDBJ whole genome shotgun (WGS) entry which is preliminary data.</text>
</comment>
<evidence type="ECO:0000313" key="2">
    <source>
        <dbReference type="EMBL" id="MFD1067777.1"/>
    </source>
</evidence>
<feature type="transmembrane region" description="Helical" evidence="1">
    <location>
        <begin position="170"/>
        <end position="191"/>
    </location>
</feature>
<feature type="transmembrane region" description="Helical" evidence="1">
    <location>
        <begin position="137"/>
        <end position="163"/>
    </location>
</feature>
<keyword evidence="1" id="KW-0812">Transmembrane</keyword>
<accession>A0ABW3NJ48</accession>
<gene>
    <name evidence="2" type="ORF">ACFQ19_17355</name>
</gene>
<evidence type="ECO:0008006" key="4">
    <source>
        <dbReference type="Google" id="ProtNLM"/>
    </source>
</evidence>
<keyword evidence="1" id="KW-1133">Transmembrane helix</keyword>
<evidence type="ECO:0000256" key="1">
    <source>
        <dbReference type="SAM" id="Phobius"/>
    </source>
</evidence>
<protein>
    <recommendedName>
        <fullName evidence="4">ABC transporter permease</fullName>
    </recommendedName>
</protein>
<feature type="transmembrane region" description="Helical" evidence="1">
    <location>
        <begin position="203"/>
        <end position="224"/>
    </location>
</feature>
<keyword evidence="1" id="KW-0472">Membrane</keyword>
<sequence>MNNQIKGMFYYYAVDVTRTAKIFFTILIGIILASAVVCYLLLGIDEFEMYWAIPFATYVNVGVVGFQLVKGNVPFGLKMGATRKNMYVMQLYFMFIYSFVIAFLGSTLQQVTEWLFQAVGVTNYIYVHPAMLVTDNWAMRIVVDTLVMFSIMALLLLIGLIYYRTGLTGVGSLLGMLLVVVLYGVFEGWLIEAFINVFSDATMMTFVSMFFIGIVFYLLGFPFMRRITIVNRR</sequence>
<name>A0ABW3NJ48_9BACI</name>
<organism evidence="2 3">
    <name type="scientific">Oceanobacillus locisalsi</name>
    <dbReference type="NCBI Taxonomy" id="546107"/>
    <lineage>
        <taxon>Bacteria</taxon>
        <taxon>Bacillati</taxon>
        <taxon>Bacillota</taxon>
        <taxon>Bacilli</taxon>
        <taxon>Bacillales</taxon>
        <taxon>Bacillaceae</taxon>
        <taxon>Oceanobacillus</taxon>
    </lineage>
</organism>
<dbReference type="RefSeq" id="WP_379593931.1">
    <property type="nucleotide sequence ID" value="NZ_JBHTKK010000027.1"/>
</dbReference>
<dbReference type="EMBL" id="JBHTKK010000027">
    <property type="protein sequence ID" value="MFD1067777.1"/>
    <property type="molecule type" value="Genomic_DNA"/>
</dbReference>